<evidence type="ECO:0000313" key="4">
    <source>
        <dbReference type="Ensembl" id="ENSPMGP00000000753.1"/>
    </source>
</evidence>
<name>A0A3B3Z835_9GOBI</name>
<dbReference type="InterPro" id="IPR036575">
    <property type="entry name" value="TFIIS_cen_dom_sf"/>
</dbReference>
<dbReference type="Proteomes" id="UP000261520">
    <property type="component" value="Unplaced"/>
</dbReference>
<evidence type="ECO:0000256" key="1">
    <source>
        <dbReference type="PROSITE-ProRule" id="PRU00649"/>
    </source>
</evidence>
<evidence type="ECO:0000313" key="5">
    <source>
        <dbReference type="Proteomes" id="UP000261520"/>
    </source>
</evidence>
<dbReference type="SUPFAM" id="SSF46942">
    <property type="entry name" value="Elongation factor TFIIS domain 2"/>
    <property type="match status" value="1"/>
</dbReference>
<protein>
    <submittedName>
        <fullName evidence="4">Uncharacterized protein</fullName>
    </submittedName>
</protein>
<dbReference type="InterPro" id="IPR035441">
    <property type="entry name" value="TFIIS/LEDGF_dom_sf"/>
</dbReference>
<dbReference type="PIRSF" id="PIRSF006704">
    <property type="entry name" value="TF_IIS"/>
    <property type="match status" value="1"/>
</dbReference>
<feature type="domain" description="TFIIS central" evidence="3">
    <location>
        <begin position="131"/>
        <end position="244"/>
    </location>
</feature>
<dbReference type="Gene3D" id="1.20.930.10">
    <property type="entry name" value="Conserved domain common to transcription factors TFIIS, elongin A, CRSP70"/>
    <property type="match status" value="1"/>
</dbReference>
<keyword evidence="5" id="KW-1185">Reference proteome</keyword>
<dbReference type="Gene3D" id="1.10.472.30">
    <property type="entry name" value="Transcription elongation factor S-II, central domain"/>
    <property type="match status" value="1"/>
</dbReference>
<dbReference type="PROSITE" id="PS51319">
    <property type="entry name" value="TFIIS_N"/>
    <property type="match status" value="1"/>
</dbReference>
<dbReference type="PANTHER" id="PTHR11477">
    <property type="entry name" value="TRANSCRIPTION FACTOR S-II ZINC FINGER DOMAIN-CONTAINING PROTEIN"/>
    <property type="match status" value="1"/>
</dbReference>
<dbReference type="PROSITE" id="PS51321">
    <property type="entry name" value="TFIIS_CENTRAL"/>
    <property type="match status" value="1"/>
</dbReference>
<dbReference type="SUPFAM" id="SSF47676">
    <property type="entry name" value="Conserved domain common to transcription factors TFIIS, elongin A, CRSP70"/>
    <property type="match status" value="1"/>
</dbReference>
<dbReference type="Gene3D" id="2.20.25.10">
    <property type="match status" value="1"/>
</dbReference>
<dbReference type="PANTHER" id="PTHR11477:SF7">
    <property type="entry name" value="TRANSCRIPTION ELONGATION FACTOR A N-TERMINAL AND CENTRAL DOMAIN-CONTAINING PROTEIN"/>
    <property type="match status" value="1"/>
</dbReference>
<reference evidence="4" key="2">
    <citation type="submission" date="2025-09" db="UniProtKB">
        <authorList>
            <consortium name="Ensembl"/>
        </authorList>
    </citation>
    <scope>IDENTIFICATION</scope>
</reference>
<evidence type="ECO:0000259" key="3">
    <source>
        <dbReference type="PROSITE" id="PS51321"/>
    </source>
</evidence>
<reference evidence="4" key="1">
    <citation type="submission" date="2025-08" db="UniProtKB">
        <authorList>
            <consortium name="Ensembl"/>
        </authorList>
    </citation>
    <scope>IDENTIFICATION</scope>
</reference>
<dbReference type="Pfam" id="PF08711">
    <property type="entry name" value="Med26"/>
    <property type="match status" value="1"/>
</dbReference>
<dbReference type="AlphaFoldDB" id="A0A3B3Z835"/>
<organism evidence="4 5">
    <name type="scientific">Periophthalmus magnuspinnatus</name>
    <dbReference type="NCBI Taxonomy" id="409849"/>
    <lineage>
        <taxon>Eukaryota</taxon>
        <taxon>Metazoa</taxon>
        <taxon>Chordata</taxon>
        <taxon>Craniata</taxon>
        <taxon>Vertebrata</taxon>
        <taxon>Euteleostomi</taxon>
        <taxon>Actinopterygii</taxon>
        <taxon>Neopterygii</taxon>
        <taxon>Teleostei</taxon>
        <taxon>Neoteleostei</taxon>
        <taxon>Acanthomorphata</taxon>
        <taxon>Gobiaria</taxon>
        <taxon>Gobiiformes</taxon>
        <taxon>Gobioidei</taxon>
        <taxon>Gobiidae</taxon>
        <taxon>Oxudercinae</taxon>
        <taxon>Periophthalmus</taxon>
    </lineage>
</organism>
<sequence>MQRNRTIKHKDILSNVLQIVLQIDRLNEQRRYSDMLVLLSDLGKRHVSAEQLETTDTIKVLYRVLKSCKNDNVKKILKSILAKWKKEYSKERDLKLEQLGKTDLASKSEIEPTVEQKVNHSETVSSNLSPVRSKCVQLLLSALCVQPSDHNQTSKLAEDIEHHIYETHKSNTPKYKSCVRSKISNLKNPKSGHLREGLLNGSLSPKVFAAMSTEEMASPDLKQLRQEYSFQSVNERQLPQSVEGTPTQKIRCKRCDSMECRVTQVSRGALFLPAWVKQSGPDDDSMTFVTCSACGQQWYHNNWVCL</sequence>
<comment type="subcellular location">
    <subcellularLocation>
        <location evidence="1">Nucleus</location>
    </subcellularLocation>
</comment>
<dbReference type="Pfam" id="PF07500">
    <property type="entry name" value="TFIIS_M"/>
    <property type="match status" value="1"/>
</dbReference>
<dbReference type="GO" id="GO:0006351">
    <property type="term" value="P:DNA-templated transcription"/>
    <property type="evidence" value="ECO:0007669"/>
    <property type="project" value="InterPro"/>
</dbReference>
<keyword evidence="1" id="KW-0539">Nucleus</keyword>
<feature type="domain" description="TFIIS N-terminal" evidence="2">
    <location>
        <begin position="11"/>
        <end position="91"/>
    </location>
</feature>
<dbReference type="InterPro" id="IPR003618">
    <property type="entry name" value="TFIIS_cen_dom"/>
</dbReference>
<proteinExistence type="predicted"/>
<dbReference type="SUPFAM" id="SSF57783">
    <property type="entry name" value="Zinc beta-ribbon"/>
    <property type="match status" value="1"/>
</dbReference>
<dbReference type="InterPro" id="IPR017923">
    <property type="entry name" value="TFIIS_N"/>
</dbReference>
<dbReference type="InterPro" id="IPR035100">
    <property type="entry name" value="TF_IIS-typ"/>
</dbReference>
<dbReference type="GO" id="GO:0005634">
    <property type="term" value="C:nucleus"/>
    <property type="evidence" value="ECO:0007669"/>
    <property type="project" value="UniProtKB-SubCell"/>
</dbReference>
<dbReference type="STRING" id="409849.ENSPMGP00000000753"/>
<dbReference type="Ensembl" id="ENSPMGT00000000793.1">
    <property type="protein sequence ID" value="ENSPMGP00000000753.1"/>
    <property type="gene ID" value="ENSPMGG00000000698.1"/>
</dbReference>
<dbReference type="SMART" id="SM00510">
    <property type="entry name" value="TFS2M"/>
    <property type="match status" value="1"/>
</dbReference>
<evidence type="ECO:0000259" key="2">
    <source>
        <dbReference type="PROSITE" id="PS51319"/>
    </source>
</evidence>
<accession>A0A3B3Z835</accession>